<dbReference type="SUPFAM" id="SSF50630">
    <property type="entry name" value="Acid proteases"/>
    <property type="match status" value="1"/>
</dbReference>
<evidence type="ECO:0000256" key="1">
    <source>
        <dbReference type="SAM" id="SignalP"/>
    </source>
</evidence>
<feature type="signal peptide" evidence="1">
    <location>
        <begin position="1"/>
        <end position="30"/>
    </location>
</feature>
<name>A0A6N8JDX1_9BACT</name>
<accession>A0A6N8JDX1</accession>
<keyword evidence="3" id="KW-1185">Reference proteome</keyword>
<dbReference type="InterPro" id="IPR021109">
    <property type="entry name" value="Peptidase_aspartic_dom_sf"/>
</dbReference>
<evidence type="ECO:0008006" key="4">
    <source>
        <dbReference type="Google" id="ProtNLM"/>
    </source>
</evidence>
<dbReference type="Proteomes" id="UP000468388">
    <property type="component" value="Unassembled WGS sequence"/>
</dbReference>
<dbReference type="Pfam" id="PF13650">
    <property type="entry name" value="Asp_protease_2"/>
    <property type="match status" value="1"/>
</dbReference>
<proteinExistence type="predicted"/>
<comment type="caution">
    <text evidence="2">The sequence shown here is derived from an EMBL/GenBank/DDBJ whole genome shotgun (WGS) entry which is preliminary data.</text>
</comment>
<dbReference type="Gene3D" id="2.40.70.10">
    <property type="entry name" value="Acid Proteases"/>
    <property type="match status" value="1"/>
</dbReference>
<sequence>MIHCTFFRLICNVKKYLAFILICLPALVSAQEVTNSKVVATLPFRIYDRYLIIPATVTSSIDTLHFIFDTGAEITTLSQETAKTLKLESTETSGMSGTDDVVIRVPTSTISLLYLSKTRIPFVKVYLEKLQFRDSPVPIDGILGVDLLKAFVVTIDYEHQQLLLYRAGKTPAEVKGKRMPMALNFKTPAIEAMISLPDGTTLGSRFHFISGGEYGILFNYPYVEKYHLNTALPVLNTDKVQDLFKILTYTNVTVPFLAMGAYRVEQVPASYSKDVNDAGSMYEVAGSIGYFVWKQFRTITINYNEKEIFLEK</sequence>
<evidence type="ECO:0000313" key="2">
    <source>
        <dbReference type="EMBL" id="MVT42479.1"/>
    </source>
</evidence>
<keyword evidence="1" id="KW-0732">Signal</keyword>
<organism evidence="2 3">
    <name type="scientific">Chitinophaga oryziterrae</name>
    <dbReference type="NCBI Taxonomy" id="1031224"/>
    <lineage>
        <taxon>Bacteria</taxon>
        <taxon>Pseudomonadati</taxon>
        <taxon>Bacteroidota</taxon>
        <taxon>Chitinophagia</taxon>
        <taxon>Chitinophagales</taxon>
        <taxon>Chitinophagaceae</taxon>
        <taxon>Chitinophaga</taxon>
    </lineage>
</organism>
<dbReference type="EMBL" id="WRXO01000005">
    <property type="protein sequence ID" value="MVT42479.1"/>
    <property type="molecule type" value="Genomic_DNA"/>
</dbReference>
<reference evidence="2 3" key="1">
    <citation type="submission" date="2019-12" db="EMBL/GenBank/DDBJ databases">
        <title>The draft genomic sequence of strain Chitinophaga oryziterrae JCM 16595.</title>
        <authorList>
            <person name="Zhang X."/>
        </authorList>
    </citation>
    <scope>NUCLEOTIDE SEQUENCE [LARGE SCALE GENOMIC DNA]</scope>
    <source>
        <strain evidence="2 3">JCM 16595</strain>
    </source>
</reference>
<protein>
    <recommendedName>
        <fullName evidence="4">Peptidase A2 domain-containing protein</fullName>
    </recommendedName>
</protein>
<gene>
    <name evidence="2" type="ORF">GO495_17935</name>
</gene>
<dbReference type="AlphaFoldDB" id="A0A6N8JDX1"/>
<feature type="chain" id="PRO_5026693989" description="Peptidase A2 domain-containing protein" evidence="1">
    <location>
        <begin position="31"/>
        <end position="312"/>
    </location>
</feature>
<evidence type="ECO:0000313" key="3">
    <source>
        <dbReference type="Proteomes" id="UP000468388"/>
    </source>
</evidence>